<accession>A0ABU3CDX1</accession>
<feature type="transmembrane region" description="Helical" evidence="6">
    <location>
        <begin position="728"/>
        <end position="748"/>
    </location>
</feature>
<feature type="domain" description="ABC3 transporter permease C-terminal" evidence="7">
    <location>
        <begin position="289"/>
        <end position="404"/>
    </location>
</feature>
<evidence type="ECO:0000259" key="8">
    <source>
        <dbReference type="Pfam" id="PF12704"/>
    </source>
</evidence>
<feature type="transmembrane region" description="Helical" evidence="6">
    <location>
        <begin position="422"/>
        <end position="446"/>
    </location>
</feature>
<feature type="transmembrane region" description="Helical" evidence="6">
    <location>
        <begin position="340"/>
        <end position="360"/>
    </location>
</feature>
<keyword evidence="4 6" id="KW-1133">Transmembrane helix</keyword>
<dbReference type="InterPro" id="IPR050250">
    <property type="entry name" value="Macrolide_Exporter_MacB"/>
</dbReference>
<feature type="transmembrane region" description="Helical" evidence="6">
    <location>
        <begin position="679"/>
        <end position="700"/>
    </location>
</feature>
<dbReference type="PANTHER" id="PTHR30572:SF18">
    <property type="entry name" value="ABC-TYPE MACROLIDE FAMILY EXPORT SYSTEM PERMEASE COMPONENT 2"/>
    <property type="match status" value="1"/>
</dbReference>
<evidence type="ECO:0000256" key="5">
    <source>
        <dbReference type="ARBA" id="ARBA00023136"/>
    </source>
</evidence>
<protein>
    <submittedName>
        <fullName evidence="9">ABC transporter permease</fullName>
    </submittedName>
</protein>
<evidence type="ECO:0000256" key="4">
    <source>
        <dbReference type="ARBA" id="ARBA00022989"/>
    </source>
</evidence>
<dbReference type="Pfam" id="PF02687">
    <property type="entry name" value="FtsX"/>
    <property type="match status" value="2"/>
</dbReference>
<evidence type="ECO:0000313" key="9">
    <source>
        <dbReference type="EMBL" id="MDT0644544.1"/>
    </source>
</evidence>
<organism evidence="9 10">
    <name type="scientific">Autumnicola tepida</name>
    <dbReference type="NCBI Taxonomy" id="3075595"/>
    <lineage>
        <taxon>Bacteria</taxon>
        <taxon>Pseudomonadati</taxon>
        <taxon>Bacteroidota</taxon>
        <taxon>Flavobacteriia</taxon>
        <taxon>Flavobacteriales</taxon>
        <taxon>Flavobacteriaceae</taxon>
        <taxon>Autumnicola</taxon>
    </lineage>
</organism>
<dbReference type="InterPro" id="IPR025857">
    <property type="entry name" value="MacB_PCD"/>
</dbReference>
<keyword evidence="2" id="KW-1003">Cell membrane</keyword>
<evidence type="ECO:0000256" key="6">
    <source>
        <dbReference type="SAM" id="Phobius"/>
    </source>
</evidence>
<keyword evidence="3 6" id="KW-0812">Transmembrane</keyword>
<gene>
    <name evidence="9" type="ORF">RM553_17015</name>
</gene>
<keyword evidence="10" id="KW-1185">Reference proteome</keyword>
<dbReference type="Proteomes" id="UP001262889">
    <property type="component" value="Unassembled WGS sequence"/>
</dbReference>
<feature type="transmembrane region" description="Helical" evidence="6">
    <location>
        <begin position="380"/>
        <end position="410"/>
    </location>
</feature>
<feature type="transmembrane region" description="Helical" evidence="6">
    <location>
        <begin position="287"/>
        <end position="305"/>
    </location>
</feature>
<sequence>MIRNYFKIAWRNIRANKLLTVLNIVGLGIGLCVCIILFASVSKEFSFDRMYANSEDIYRVNMQTSEEYNYETWATMPNAVGPALASDIPQVKSMTRLIKDDFGATASLKIGDENFSEKKLYLADSTVFEFFDFQFTEGSKKDAFSQPNAIVISESSRKRLFGENSAYGKMIIVNNRDTLHVSGVYQDLPENSVVDCNMVYNIMDSWMGKNVYWSNASYETYVQLQPNAAVAEVQKQATDLIDKYVDKDGQYFTKFTLQPLTKIHLYSKDIREGYSSRLGNIGTIKSLLFLAILVLLIACINYMNLATAHSQKRSKGIGMNKVLGATKGHMQALFYTETGILVFIAVLLGYAVSFLVLPIFQRVLGTPLNYSDLYTTTLLGGLLVIGILVTIIAGSYPAISMSSISPLVLVNKSKDKNLVVNIIRKGLVVFQFSASIILIIAVIVIYQQMNFIQNKDIGYNPNGLIAVSVKSEQSKEQVQYVMQELENKAAVKNISLVQSVPGENESGRSVYKLSTDTEGLPVSTNRTEGNIVETMQLKLLAGQQLPKHIAQGDSTCYTLINEKVMNYLGFKSPQDAVGKYINTEFNDKSIVSGVVKDFNYNSLKENIGGYMYYKMEGGPEAVRTLLIRYNTANIAGFMQQLQQTVQKDLPNTAFDYQFLNRHVANLYVSEQRAAKAATVFTLLAILIACLGLFGLAAFTAEQRVKEIGVRKVLGASVTGVVSLLTKDFLKLVFIALALATPIAWWIMHEWLLDFVYRTHIHWWVFIVAGLVAIGIALLTISFQAIKAAIANPVKSLRTE</sequence>
<evidence type="ECO:0000259" key="7">
    <source>
        <dbReference type="Pfam" id="PF02687"/>
    </source>
</evidence>
<feature type="transmembrane region" description="Helical" evidence="6">
    <location>
        <begin position="760"/>
        <end position="785"/>
    </location>
</feature>
<feature type="transmembrane region" description="Helical" evidence="6">
    <location>
        <begin position="21"/>
        <end position="41"/>
    </location>
</feature>
<proteinExistence type="predicted"/>
<dbReference type="Pfam" id="PF12704">
    <property type="entry name" value="MacB_PCD"/>
    <property type="match status" value="1"/>
</dbReference>
<dbReference type="RefSeq" id="WP_311536161.1">
    <property type="nucleotide sequence ID" value="NZ_JAVRHQ010000028.1"/>
</dbReference>
<evidence type="ECO:0000256" key="1">
    <source>
        <dbReference type="ARBA" id="ARBA00004651"/>
    </source>
</evidence>
<reference evidence="9 10" key="1">
    <citation type="submission" date="2023-09" db="EMBL/GenBank/DDBJ databases">
        <authorList>
            <person name="Rey-Velasco X."/>
        </authorList>
    </citation>
    <scope>NUCLEOTIDE SEQUENCE [LARGE SCALE GENOMIC DNA]</scope>
    <source>
        <strain evidence="9 10">F363</strain>
    </source>
</reference>
<dbReference type="EMBL" id="JAVRHQ010000028">
    <property type="protein sequence ID" value="MDT0644544.1"/>
    <property type="molecule type" value="Genomic_DNA"/>
</dbReference>
<dbReference type="InterPro" id="IPR003838">
    <property type="entry name" value="ABC3_permease_C"/>
</dbReference>
<dbReference type="PANTHER" id="PTHR30572">
    <property type="entry name" value="MEMBRANE COMPONENT OF TRANSPORTER-RELATED"/>
    <property type="match status" value="1"/>
</dbReference>
<evidence type="ECO:0000256" key="2">
    <source>
        <dbReference type="ARBA" id="ARBA00022475"/>
    </source>
</evidence>
<comment type="caution">
    <text evidence="9">The sequence shown here is derived from an EMBL/GenBank/DDBJ whole genome shotgun (WGS) entry which is preliminary data.</text>
</comment>
<feature type="domain" description="MacB-like periplasmic core" evidence="8">
    <location>
        <begin position="20"/>
        <end position="239"/>
    </location>
</feature>
<name>A0ABU3CDX1_9FLAO</name>
<comment type="subcellular location">
    <subcellularLocation>
        <location evidence="1">Cell membrane</location>
        <topology evidence="1">Multi-pass membrane protein</topology>
    </subcellularLocation>
</comment>
<evidence type="ECO:0000256" key="3">
    <source>
        <dbReference type="ARBA" id="ARBA00022692"/>
    </source>
</evidence>
<evidence type="ECO:0000313" key="10">
    <source>
        <dbReference type="Proteomes" id="UP001262889"/>
    </source>
</evidence>
<keyword evidence="5 6" id="KW-0472">Membrane</keyword>
<feature type="domain" description="ABC3 transporter permease C-terminal" evidence="7">
    <location>
        <begin position="679"/>
        <end position="792"/>
    </location>
</feature>